<comment type="caution">
    <text evidence="12">The sequence shown here is derived from an EMBL/GenBank/DDBJ whole genome shotgun (WGS) entry which is preliminary data.</text>
</comment>
<dbReference type="PATRIC" id="fig|989403.3.peg.3057"/>
<dbReference type="Proteomes" id="UP000076577">
    <property type="component" value="Unassembled WGS sequence"/>
</dbReference>
<dbReference type="RefSeq" id="WP_068006997.1">
    <property type="nucleotide sequence ID" value="NZ_FOFM01000013.1"/>
</dbReference>
<organism evidence="12 13">
    <name type="scientific">Pseudovibrio axinellae</name>
    <dbReference type="NCBI Taxonomy" id="989403"/>
    <lineage>
        <taxon>Bacteria</taxon>
        <taxon>Pseudomonadati</taxon>
        <taxon>Pseudomonadota</taxon>
        <taxon>Alphaproteobacteria</taxon>
        <taxon>Hyphomicrobiales</taxon>
        <taxon>Stappiaceae</taxon>
        <taxon>Pseudovibrio</taxon>
    </lineage>
</organism>
<comment type="subcellular location">
    <subcellularLocation>
        <location evidence="1">Periplasm</location>
    </subcellularLocation>
</comment>
<dbReference type="AlphaFoldDB" id="A0A165XPR2"/>
<feature type="binding site" description="covalent" evidence="8">
    <location>
        <position position="237"/>
    </location>
    <ligand>
        <name>heme c</name>
        <dbReference type="ChEBI" id="CHEBI:61717"/>
        <label>2</label>
    </ligand>
</feature>
<dbReference type="OrthoDB" id="9805202at2"/>
<dbReference type="Pfam" id="PF03150">
    <property type="entry name" value="CCP_MauG"/>
    <property type="match status" value="1"/>
</dbReference>
<keyword evidence="13" id="KW-1185">Reference proteome</keyword>
<evidence type="ECO:0000256" key="9">
    <source>
        <dbReference type="PIRSR" id="PIRSR000294-2"/>
    </source>
</evidence>
<keyword evidence="3 9" id="KW-0479">Metal-binding</keyword>
<dbReference type="InterPro" id="IPR036909">
    <property type="entry name" value="Cyt_c-like_dom_sf"/>
</dbReference>
<comment type="cofactor">
    <cofactor evidence="8">
        <name>heme</name>
        <dbReference type="ChEBI" id="CHEBI:30413"/>
    </cofactor>
    <text evidence="8">Binds 2 heme groups.</text>
</comment>
<keyword evidence="4 10" id="KW-0732">Signal</keyword>
<dbReference type="PANTHER" id="PTHR30600">
    <property type="entry name" value="CYTOCHROME C PEROXIDASE-RELATED"/>
    <property type="match status" value="1"/>
</dbReference>
<feature type="chain" id="PRO_5007868963" evidence="10">
    <location>
        <begin position="24"/>
        <end position="380"/>
    </location>
</feature>
<feature type="binding site" description="axial binding residue" evidence="9">
    <location>
        <position position="238"/>
    </location>
    <ligand>
        <name>heme c</name>
        <dbReference type="ChEBI" id="CHEBI:61717"/>
        <label>2</label>
    </ligand>
    <ligandPart>
        <name>Fe</name>
        <dbReference type="ChEBI" id="CHEBI:18248"/>
    </ligandPart>
</feature>
<dbReference type="GO" id="GO:0009055">
    <property type="term" value="F:electron transfer activity"/>
    <property type="evidence" value="ECO:0007669"/>
    <property type="project" value="InterPro"/>
</dbReference>
<keyword evidence="6 12" id="KW-0560">Oxidoreductase</keyword>
<evidence type="ECO:0000256" key="7">
    <source>
        <dbReference type="ARBA" id="ARBA00023004"/>
    </source>
</evidence>
<dbReference type="PANTHER" id="PTHR30600:SF10">
    <property type="entry name" value="BLL6722 PROTEIN"/>
    <property type="match status" value="1"/>
</dbReference>
<dbReference type="GO" id="GO:0020037">
    <property type="term" value="F:heme binding"/>
    <property type="evidence" value="ECO:0007669"/>
    <property type="project" value="InterPro"/>
</dbReference>
<feature type="domain" description="Cytochrome c" evidence="11">
    <location>
        <begin position="219"/>
        <end position="376"/>
    </location>
</feature>
<dbReference type="GO" id="GO:0004130">
    <property type="term" value="F:cytochrome-c peroxidase activity"/>
    <property type="evidence" value="ECO:0007669"/>
    <property type="project" value="UniProtKB-EC"/>
</dbReference>
<dbReference type="STRING" id="989403.SAMN05421798_1131"/>
<evidence type="ECO:0000256" key="4">
    <source>
        <dbReference type="ARBA" id="ARBA00022729"/>
    </source>
</evidence>
<keyword evidence="12" id="KW-0575">Peroxidase</keyword>
<evidence type="ECO:0000259" key="11">
    <source>
        <dbReference type="PROSITE" id="PS51007"/>
    </source>
</evidence>
<dbReference type="PROSITE" id="PS51007">
    <property type="entry name" value="CYTC"/>
    <property type="match status" value="1"/>
</dbReference>
<evidence type="ECO:0000256" key="8">
    <source>
        <dbReference type="PIRSR" id="PIRSR000294-1"/>
    </source>
</evidence>
<dbReference type="Gene3D" id="1.10.760.10">
    <property type="entry name" value="Cytochrome c-like domain"/>
    <property type="match status" value="2"/>
</dbReference>
<dbReference type="GO" id="GO:0046872">
    <property type="term" value="F:metal ion binding"/>
    <property type="evidence" value="ECO:0007669"/>
    <property type="project" value="UniProtKB-KW"/>
</dbReference>
<gene>
    <name evidence="12" type="primary">ccp</name>
    <name evidence="12" type="ORF">PsAD2_02852</name>
</gene>
<dbReference type="InterPro" id="IPR004852">
    <property type="entry name" value="Di-haem_cyt_c_peroxidsae"/>
</dbReference>
<comment type="PTM">
    <text evidence="8">Binds 2 heme groups per subunit.</text>
</comment>
<evidence type="ECO:0000256" key="1">
    <source>
        <dbReference type="ARBA" id="ARBA00004418"/>
    </source>
</evidence>
<feature type="signal peptide" evidence="10">
    <location>
        <begin position="1"/>
        <end position="23"/>
    </location>
</feature>
<dbReference type="InterPro" id="IPR009056">
    <property type="entry name" value="Cyt_c-like_dom"/>
</dbReference>
<evidence type="ECO:0000256" key="6">
    <source>
        <dbReference type="ARBA" id="ARBA00023002"/>
    </source>
</evidence>
<dbReference type="InterPro" id="IPR026259">
    <property type="entry name" value="MauG/Cytc_peroxidase"/>
</dbReference>
<evidence type="ECO:0000256" key="2">
    <source>
        <dbReference type="ARBA" id="ARBA00022617"/>
    </source>
</evidence>
<dbReference type="InterPro" id="IPR051395">
    <property type="entry name" value="Cytochrome_c_Peroxidase/MauG"/>
</dbReference>
<dbReference type="SUPFAM" id="SSF46626">
    <property type="entry name" value="Cytochrome c"/>
    <property type="match status" value="2"/>
</dbReference>
<sequence>MTGLLKAILSALLCLSFSTLGVAEVILTADETAQVLSHGPWPHRAPLDVSNRLSGNELAIELGQILFSSQKLSKNGQMSCVSCHDPALGFTERKQRSVGRELLKRNTSSLYNITFHHWFGWAGENDSLWAQSLRPILSTQEMAMSLAELADLTEEPEFSELYQGLFPDFYDHSEEDAAVNLAKALAAYQETLVTGRTSFDAFRDALASGDLAKAGQYPLGAQRGFQIFAGKGRCTFCHVGPFFSNGEFHDIGLPYFLEEGGVDGGRTLALKELKTNPYTLASTFSDDPQHTGAWRVDTLIPRHSDFGIFRVPSLRNLNETAPYMHDGSKQTLADVARHYSQVDIERLHADGEAIIRPFDLSEDELFDLVAFLESLSLVNP</sequence>
<dbReference type="GO" id="GO:0042597">
    <property type="term" value="C:periplasmic space"/>
    <property type="evidence" value="ECO:0007669"/>
    <property type="project" value="UniProtKB-SubCell"/>
</dbReference>
<dbReference type="PIRSF" id="PIRSF000294">
    <property type="entry name" value="Cytochrome-c_peroxidase"/>
    <property type="match status" value="1"/>
</dbReference>
<keyword evidence="5" id="KW-0574">Periplasm</keyword>
<feature type="binding site" description="axial binding residue" evidence="9">
    <location>
        <position position="84"/>
    </location>
    <ligand>
        <name>heme c</name>
        <dbReference type="ChEBI" id="CHEBI:61717"/>
        <label>1</label>
    </ligand>
    <ligandPart>
        <name>Fe</name>
        <dbReference type="ChEBI" id="CHEBI:18248"/>
    </ligandPart>
</feature>
<accession>A0A165XPR2</accession>
<evidence type="ECO:0000256" key="3">
    <source>
        <dbReference type="ARBA" id="ARBA00022723"/>
    </source>
</evidence>
<name>A0A165XPR2_9HYPH</name>
<dbReference type="EMBL" id="LMCB01000026">
    <property type="protein sequence ID" value="KZL17923.1"/>
    <property type="molecule type" value="Genomic_DNA"/>
</dbReference>
<protein>
    <submittedName>
        <fullName evidence="12">Cytochrome c551 peroxidase</fullName>
        <ecNumber evidence="12">1.11.1.5</ecNumber>
    </submittedName>
</protein>
<dbReference type="EC" id="1.11.1.5" evidence="12"/>
<keyword evidence="7 9" id="KW-0408">Iron</keyword>
<keyword evidence="2 8" id="KW-0349">Heme</keyword>
<evidence type="ECO:0000256" key="10">
    <source>
        <dbReference type="SAM" id="SignalP"/>
    </source>
</evidence>
<evidence type="ECO:0000313" key="13">
    <source>
        <dbReference type="Proteomes" id="UP000076577"/>
    </source>
</evidence>
<feature type="binding site" description="covalent" evidence="8">
    <location>
        <position position="83"/>
    </location>
    <ligand>
        <name>heme c</name>
        <dbReference type="ChEBI" id="CHEBI:61717"/>
        <label>1</label>
    </ligand>
</feature>
<reference evidence="12 13" key="1">
    <citation type="journal article" date="2016" name="Front. Microbiol.">
        <title>Comparative Genomic Analysis Reveals a Diverse Repertoire of Genes Involved in Prokaryote-Eukaryote Interactions within the Pseudovibrio Genus.</title>
        <authorList>
            <person name="Romano S."/>
            <person name="Fernandez-Guerra A."/>
            <person name="Reen F.J."/>
            <person name="Glockner F.O."/>
            <person name="Crowley S.P."/>
            <person name="O'Sullivan O."/>
            <person name="Cotter P.D."/>
            <person name="Adams C."/>
            <person name="Dobson A.D."/>
            <person name="O'Gara F."/>
        </authorList>
    </citation>
    <scope>NUCLEOTIDE SEQUENCE [LARGE SCALE GENOMIC DNA]</scope>
    <source>
        <strain evidence="12 13">Ad2</strain>
    </source>
</reference>
<feature type="binding site" description="covalent" evidence="8">
    <location>
        <position position="80"/>
    </location>
    <ligand>
        <name>heme c</name>
        <dbReference type="ChEBI" id="CHEBI:61717"/>
        <label>1</label>
    </ligand>
</feature>
<evidence type="ECO:0000256" key="5">
    <source>
        <dbReference type="ARBA" id="ARBA00022764"/>
    </source>
</evidence>
<proteinExistence type="predicted"/>
<feature type="binding site" description="covalent" evidence="8">
    <location>
        <position position="234"/>
    </location>
    <ligand>
        <name>heme c</name>
        <dbReference type="ChEBI" id="CHEBI:61717"/>
        <label>2</label>
    </ligand>
</feature>
<evidence type="ECO:0000313" key="12">
    <source>
        <dbReference type="EMBL" id="KZL17923.1"/>
    </source>
</evidence>